<dbReference type="Pfam" id="PF08244">
    <property type="entry name" value="Glyco_hydro_32C"/>
    <property type="match status" value="1"/>
</dbReference>
<dbReference type="RefSeq" id="WP_103103308.1">
    <property type="nucleotide sequence ID" value="NZ_BDEC01000010.1"/>
</dbReference>
<evidence type="ECO:0000256" key="5">
    <source>
        <dbReference type="ARBA" id="ARBA00022801"/>
    </source>
</evidence>
<dbReference type="AlphaFoldDB" id="A0A2H6CRA4"/>
<organism evidence="12 13">
    <name type="scientific">Tetragenococcus halophilus subsp. halophilus</name>
    <dbReference type="NCBI Taxonomy" id="1513897"/>
    <lineage>
        <taxon>Bacteria</taxon>
        <taxon>Bacillati</taxon>
        <taxon>Bacillota</taxon>
        <taxon>Bacilli</taxon>
        <taxon>Lactobacillales</taxon>
        <taxon>Enterococcaceae</taxon>
        <taxon>Tetragenococcus</taxon>
    </lineage>
</organism>
<comment type="function">
    <text evidence="9">Enables the bacterium to metabolize sucrose as a sole carbon source.</text>
</comment>
<comment type="caution">
    <text evidence="12">The sequence shown here is derived from an EMBL/GenBank/DDBJ whole genome shotgun (WGS) entry which is preliminary data.</text>
</comment>
<dbReference type="SUPFAM" id="SSF75005">
    <property type="entry name" value="Arabinanase/levansucrase/invertase"/>
    <property type="match status" value="1"/>
</dbReference>
<dbReference type="InterPro" id="IPR001362">
    <property type="entry name" value="Glyco_hydro_32"/>
</dbReference>
<evidence type="ECO:0000256" key="4">
    <source>
        <dbReference type="ARBA" id="ARBA00019623"/>
    </source>
</evidence>
<dbReference type="Pfam" id="PF00251">
    <property type="entry name" value="Glyco_hydro_32N"/>
    <property type="match status" value="1"/>
</dbReference>
<comment type="catalytic activity">
    <reaction evidence="8">
        <text>Hydrolysis of terminal non-reducing beta-D-fructofuranoside residues in beta-D-fructofuranosides.</text>
        <dbReference type="EC" id="3.2.1.26"/>
    </reaction>
</comment>
<evidence type="ECO:0000259" key="10">
    <source>
        <dbReference type="Pfam" id="PF00251"/>
    </source>
</evidence>
<dbReference type="UniPathway" id="UPA00238"/>
<dbReference type="InterPro" id="IPR013148">
    <property type="entry name" value="Glyco_hydro_32_N"/>
</dbReference>
<evidence type="ECO:0000259" key="11">
    <source>
        <dbReference type="Pfam" id="PF08244"/>
    </source>
</evidence>
<evidence type="ECO:0000313" key="13">
    <source>
        <dbReference type="Proteomes" id="UP000236214"/>
    </source>
</evidence>
<dbReference type="SUPFAM" id="SSF49899">
    <property type="entry name" value="Concanavalin A-like lectins/glucanases"/>
    <property type="match status" value="1"/>
</dbReference>
<protein>
    <recommendedName>
        <fullName evidence="4 8">Sucrose-6-phosphate hydrolase</fullName>
        <ecNumber evidence="3 8">3.2.1.26</ecNumber>
    </recommendedName>
    <alternativeName>
        <fullName evidence="7 9">Invertase</fullName>
    </alternativeName>
</protein>
<feature type="domain" description="Glycosyl hydrolase family 32 N-terminal" evidence="10">
    <location>
        <begin position="28"/>
        <end position="333"/>
    </location>
</feature>
<evidence type="ECO:0000256" key="8">
    <source>
        <dbReference type="RuleBase" id="RU362110"/>
    </source>
</evidence>
<dbReference type="PANTHER" id="PTHR43101">
    <property type="entry name" value="BETA-FRUCTOSIDASE"/>
    <property type="match status" value="1"/>
</dbReference>
<accession>A0A2H6CRA4</accession>
<dbReference type="PANTHER" id="PTHR43101:SF1">
    <property type="entry name" value="BETA-FRUCTOSIDASE"/>
    <property type="match status" value="1"/>
</dbReference>
<evidence type="ECO:0000256" key="2">
    <source>
        <dbReference type="ARBA" id="ARBA00009902"/>
    </source>
</evidence>
<dbReference type="EC" id="3.2.1.26" evidence="3 8"/>
<dbReference type="InterPro" id="IPR006232">
    <property type="entry name" value="Suc6P_hydrolase"/>
</dbReference>
<dbReference type="InterPro" id="IPR051214">
    <property type="entry name" value="GH32_Enzymes"/>
</dbReference>
<dbReference type="GO" id="GO:0005985">
    <property type="term" value="P:sucrose metabolic process"/>
    <property type="evidence" value="ECO:0007669"/>
    <property type="project" value="UniProtKB-UniPathway"/>
</dbReference>
<reference evidence="12 13" key="1">
    <citation type="submission" date="2016-05" db="EMBL/GenBank/DDBJ databases">
        <title>Whole genome sequencing of Tetragenococcus halophilus subsp. halophilus NISL 7118.</title>
        <authorList>
            <person name="Shiwa Y."/>
            <person name="Nishimura I."/>
            <person name="Yoshikawa H."/>
            <person name="Koyama Y."/>
            <person name="Oguma T."/>
        </authorList>
    </citation>
    <scope>NUCLEOTIDE SEQUENCE [LARGE SCALE GENOMIC DNA]</scope>
    <source>
        <strain evidence="12 13">NISL 7118</strain>
    </source>
</reference>
<proteinExistence type="inferred from homology"/>
<evidence type="ECO:0000256" key="6">
    <source>
        <dbReference type="ARBA" id="ARBA00023295"/>
    </source>
</evidence>
<comment type="pathway">
    <text evidence="1 9">Glycan biosynthesis; sucrose metabolism.</text>
</comment>
<evidence type="ECO:0000313" key="12">
    <source>
        <dbReference type="EMBL" id="GBD67522.1"/>
    </source>
</evidence>
<keyword evidence="13" id="KW-1185">Reference proteome</keyword>
<dbReference type="InterPro" id="IPR023296">
    <property type="entry name" value="Glyco_hydro_beta-prop_sf"/>
</dbReference>
<name>A0A2H6CRA4_TETHA</name>
<comment type="subcellular location">
    <subcellularLocation>
        <location evidence="9">Cytoplasm</location>
    </subcellularLocation>
</comment>
<feature type="domain" description="Glycosyl hydrolase family 32 C-terminal" evidence="11">
    <location>
        <begin position="356"/>
        <end position="470"/>
    </location>
</feature>
<dbReference type="GO" id="GO:0004564">
    <property type="term" value="F:beta-fructofuranosidase activity"/>
    <property type="evidence" value="ECO:0007669"/>
    <property type="project" value="UniProtKB-EC"/>
</dbReference>
<keyword evidence="6 8" id="KW-0326">Glycosidase</keyword>
<evidence type="ECO:0000256" key="9">
    <source>
        <dbReference type="RuleBase" id="RU365015"/>
    </source>
</evidence>
<dbReference type="Gene3D" id="2.60.120.560">
    <property type="entry name" value="Exo-inulinase, domain 1"/>
    <property type="match status" value="1"/>
</dbReference>
<keyword evidence="9" id="KW-0963">Cytoplasm</keyword>
<keyword evidence="9" id="KW-0119">Carbohydrate metabolism</keyword>
<comment type="similarity">
    <text evidence="2 8">Belongs to the glycosyl hydrolase 32 family.</text>
</comment>
<dbReference type="InterPro" id="IPR013189">
    <property type="entry name" value="Glyco_hydro_32_C"/>
</dbReference>
<evidence type="ECO:0000256" key="1">
    <source>
        <dbReference type="ARBA" id="ARBA00004914"/>
    </source>
</evidence>
<dbReference type="NCBIfam" id="TIGR01322">
    <property type="entry name" value="scrB_fam"/>
    <property type="match status" value="1"/>
</dbReference>
<dbReference type="Gene3D" id="2.115.10.20">
    <property type="entry name" value="Glycosyl hydrolase domain, family 43"/>
    <property type="match status" value="1"/>
</dbReference>
<keyword evidence="5 8" id="KW-0378">Hydrolase</keyword>
<dbReference type="SMART" id="SM00640">
    <property type="entry name" value="Glyco_32"/>
    <property type="match status" value="1"/>
</dbReference>
<dbReference type="Proteomes" id="UP000236214">
    <property type="component" value="Unassembled WGS sequence"/>
</dbReference>
<sequence>MLYTIEKANEFIRGNKETTEKKFYPDYHFAPPIGWTNDPNGVVIFNNELHLFYQHYPYKAEHGAMHWGHAKSKDGLHWQDLPVALAPDQDYDKGGVFSGSAIEKDGKLYVMYTGHLPDETDETKTRQNQNIAISEDGVTFKKYEGNPVLKEDNIPAGTSVVDFRDPKIFEKDGIYYSVIGSKTLDNKGQVILYRSEDLLNWEYVSVIFPYNPYLGTMVECPDLLLFKDKAVFILSAMDYVDEKGKVHSHISWLIEGEMDWENLEFQQTAIKEMDKGMDFYAPQTVKLAEERYLAIAWMQNWQANRPTYELGHNWFGQMTLPRLITVKDGQLQQRIPLKLLDLIKTKEKKLENGKISIEDRNYIAFKIAANNVTPFDLFFTNEEGESLQFSYSSEKQGLFFSRKNTAYQISGEGDSSMEESDVLAIDTKKALSVQIFLDRSSIEIFINENETITSTFYVQKSFSLLQLNSQTEHLLEDLALGNIE</sequence>
<dbReference type="InterPro" id="IPR013320">
    <property type="entry name" value="ConA-like_dom_sf"/>
</dbReference>
<dbReference type="EMBL" id="BDEC01000010">
    <property type="protein sequence ID" value="GBD67522.1"/>
    <property type="molecule type" value="Genomic_DNA"/>
</dbReference>
<dbReference type="GO" id="GO:0005737">
    <property type="term" value="C:cytoplasm"/>
    <property type="evidence" value="ECO:0007669"/>
    <property type="project" value="UniProtKB-SubCell"/>
</dbReference>
<dbReference type="CDD" id="cd08996">
    <property type="entry name" value="GH32_FFase"/>
    <property type="match status" value="1"/>
</dbReference>
<gene>
    <name evidence="12" type="ORF">TEHN7118_0328</name>
</gene>
<evidence type="ECO:0000256" key="7">
    <source>
        <dbReference type="ARBA" id="ARBA00033367"/>
    </source>
</evidence>
<evidence type="ECO:0000256" key="3">
    <source>
        <dbReference type="ARBA" id="ARBA00012758"/>
    </source>
</evidence>